<evidence type="ECO:0000313" key="2">
    <source>
        <dbReference type="EMBL" id="MFI6497694.1"/>
    </source>
</evidence>
<dbReference type="Pfam" id="PF11706">
    <property type="entry name" value="zf-CGNR"/>
    <property type="match status" value="1"/>
</dbReference>
<dbReference type="Gene3D" id="1.10.3300.10">
    <property type="entry name" value="Jann2411-like domain"/>
    <property type="match status" value="1"/>
</dbReference>
<proteinExistence type="predicted"/>
<dbReference type="Proteomes" id="UP001612741">
    <property type="component" value="Unassembled WGS sequence"/>
</dbReference>
<dbReference type="InterPro" id="IPR023286">
    <property type="entry name" value="ABATE_dom_sf"/>
</dbReference>
<organism evidence="2 3">
    <name type="scientific">Nonomuraea typhae</name>
    <dbReference type="NCBI Taxonomy" id="2603600"/>
    <lineage>
        <taxon>Bacteria</taxon>
        <taxon>Bacillati</taxon>
        <taxon>Actinomycetota</taxon>
        <taxon>Actinomycetes</taxon>
        <taxon>Streptosporangiales</taxon>
        <taxon>Streptosporangiaceae</taxon>
        <taxon>Nonomuraea</taxon>
    </lineage>
</organism>
<keyword evidence="3" id="KW-1185">Reference proteome</keyword>
<reference evidence="2 3" key="1">
    <citation type="submission" date="2024-10" db="EMBL/GenBank/DDBJ databases">
        <title>The Natural Products Discovery Center: Release of the First 8490 Sequenced Strains for Exploring Actinobacteria Biosynthetic Diversity.</title>
        <authorList>
            <person name="Kalkreuter E."/>
            <person name="Kautsar S.A."/>
            <person name="Yang D."/>
            <person name="Bader C.D."/>
            <person name="Teijaro C.N."/>
            <person name="Fluegel L."/>
            <person name="Davis C.M."/>
            <person name="Simpson J.R."/>
            <person name="Lauterbach L."/>
            <person name="Steele A.D."/>
            <person name="Gui C."/>
            <person name="Meng S."/>
            <person name="Li G."/>
            <person name="Viehrig K."/>
            <person name="Ye F."/>
            <person name="Su P."/>
            <person name="Kiefer A.F."/>
            <person name="Nichols A."/>
            <person name="Cepeda A.J."/>
            <person name="Yan W."/>
            <person name="Fan B."/>
            <person name="Jiang Y."/>
            <person name="Adhikari A."/>
            <person name="Zheng C.-J."/>
            <person name="Schuster L."/>
            <person name="Cowan T.M."/>
            <person name="Smanski M.J."/>
            <person name="Chevrette M.G."/>
            <person name="De Carvalho L.P.S."/>
            <person name="Shen B."/>
        </authorList>
    </citation>
    <scope>NUCLEOTIDE SEQUENCE [LARGE SCALE GENOMIC DNA]</scope>
    <source>
        <strain evidence="2 3">NPDC050545</strain>
    </source>
</reference>
<dbReference type="InterPro" id="IPR010852">
    <property type="entry name" value="ABATE"/>
</dbReference>
<gene>
    <name evidence="2" type="ORF">ACIBG2_09930</name>
</gene>
<dbReference type="RefSeq" id="WP_397080703.1">
    <property type="nucleotide sequence ID" value="NZ_JBITGY010000002.1"/>
</dbReference>
<comment type="caution">
    <text evidence="2">The sequence shown here is derived from an EMBL/GenBank/DDBJ whole genome shotgun (WGS) entry which is preliminary data.</text>
</comment>
<evidence type="ECO:0000259" key="1">
    <source>
        <dbReference type="Pfam" id="PF11706"/>
    </source>
</evidence>
<dbReference type="SUPFAM" id="SSF160904">
    <property type="entry name" value="Jann2411-like"/>
    <property type="match status" value="1"/>
</dbReference>
<feature type="domain" description="Zinc finger CGNR" evidence="1">
    <location>
        <begin position="143"/>
        <end position="185"/>
    </location>
</feature>
<evidence type="ECO:0000313" key="3">
    <source>
        <dbReference type="Proteomes" id="UP001612741"/>
    </source>
</evidence>
<dbReference type="InterPro" id="IPR021005">
    <property type="entry name" value="Znf_CGNR"/>
</dbReference>
<name>A0ABW7YP48_9ACTN</name>
<accession>A0ABW7YP48</accession>
<dbReference type="Pfam" id="PF07336">
    <property type="entry name" value="ABATE"/>
    <property type="match status" value="1"/>
</dbReference>
<dbReference type="PANTHER" id="PTHR35525">
    <property type="entry name" value="BLL6575 PROTEIN"/>
    <property type="match status" value="1"/>
</dbReference>
<dbReference type="EMBL" id="JBITGY010000002">
    <property type="protein sequence ID" value="MFI6497694.1"/>
    <property type="molecule type" value="Genomic_DNA"/>
</dbReference>
<dbReference type="PANTHER" id="PTHR35525:SF3">
    <property type="entry name" value="BLL6575 PROTEIN"/>
    <property type="match status" value="1"/>
</dbReference>
<protein>
    <submittedName>
        <fullName evidence="2">CGNR zinc finger domain-containing protein</fullName>
    </submittedName>
</protein>
<sequence>MDAWIRDGGRVCLDFANTLRDRWKEPRETLTSGADLARWLYGAGLLGRAEAVDDGLLEEARRLREALDRAVQAAAHGEPPDEADLALLNTAVARAPRPPLRIVITGGRPAAETPPGVAGTVPAALGLVALDAAGLLLSPEIRRVRVCASERCALRFVDGSPAGNRRWCSMTRCGNRTKVRRHAARGR</sequence>